<dbReference type="AlphaFoldDB" id="A0A6M3IP19"/>
<organism evidence="1">
    <name type="scientific">viral metagenome</name>
    <dbReference type="NCBI Taxonomy" id="1070528"/>
    <lineage>
        <taxon>unclassified sequences</taxon>
        <taxon>metagenomes</taxon>
        <taxon>organismal metagenomes</taxon>
    </lineage>
</organism>
<dbReference type="EMBL" id="MT141359">
    <property type="protein sequence ID" value="QJA59206.1"/>
    <property type="molecule type" value="Genomic_DNA"/>
</dbReference>
<protein>
    <submittedName>
        <fullName evidence="1">Putative tail tape measure protein</fullName>
    </submittedName>
</protein>
<accession>A0A6M3IP19</accession>
<proteinExistence type="predicted"/>
<reference evidence="1" key="1">
    <citation type="submission" date="2020-03" db="EMBL/GenBank/DDBJ databases">
        <title>The deep terrestrial virosphere.</title>
        <authorList>
            <person name="Holmfeldt K."/>
            <person name="Nilsson E."/>
            <person name="Simone D."/>
            <person name="Lopez-Fernandez M."/>
            <person name="Wu X."/>
            <person name="de Brujin I."/>
            <person name="Lundin D."/>
            <person name="Andersson A."/>
            <person name="Bertilsson S."/>
            <person name="Dopson M."/>
        </authorList>
    </citation>
    <scope>NUCLEOTIDE SEQUENCE</scope>
    <source>
        <strain evidence="1">MM415B01326</strain>
    </source>
</reference>
<evidence type="ECO:0000313" key="1">
    <source>
        <dbReference type="EMBL" id="QJA59206.1"/>
    </source>
</evidence>
<name>A0A6M3IP19_9ZZZZ</name>
<sequence length="1189" mass="130243">MASKLKILLEIDDKGKVKIDGVTRSVKDLDKSLYSVTSTAKLLKGALLGTIAVLGISKIKSAASAWIDLSAAQQLAERELKAAAISVEKYSGTFHKGMLQMAKDMERYSGYTDQAILRGMKYLVVAEGITESLMPKVSKVMLDFARFTGMETEGAAKLLVKASMGMQGELRRLGVVVGASTYTMKGFAGVLEEISVMVGGQTAMYTGSYKYAWDTINIATKEGKERLGDFFNILLTESGIVEKFTNKIWSMVDAFDEMEKSGEISSFASNLIVGMTEWGIVALEVIQSVYDGFKLLFKDLSQDFKQLRGDLQIFIDDYKAASNLVKSFMPKDQQETEFIPKGGWGSSLTGLKGVNAGPAFTQPGVLRKVGESVPSPGEIYEAIPDILRNIGEAVPSPKEIEDAIIKFLKWNWSISEAHAAVLPEDGSYNMTSYPSYLAPTIPSEAMGIDLDVWLNAAPTIKKVTDEVDWFTKQINKAKETLKGLGDDARITLRLIASGIDPMGRYKAFYPEGESYKNSVGDAEAWRGSFASRAIGGQIGQYGLMDMPSTQLSFAEQWKLDEKKFKEEIKLAKKAEEEKIKEFEKLWTSGIMAIVKDGKKGFDELTKGLADSFMQNFISENISPGIAKFMGGKIGSSDTTWGEVAGAGSMAYGMYQQGQSGNLSIGEGMMQGGVAGSPWGAPGAIVGGFAGGIYAAMSSRNNDDTEEKISLLWEMIDGKLELVTESWENAAESSNAIYAAKKTVENIDNIFTKITGELDDALKISVDDISQSALQIDSSQIARIAKGFPYLYEKYGEEFLKKLQKEMGTAMPESGSSKIRKAFTFSSLNDLQMLMENFNTEITKTFDYTTKRAITDLENFKSGWGDRTETATAHGEWGSGAEIFAISLPEAFVTELTDPLMQLAQNFEEMLSSAITGGMLAALQSGDFQTFKDSFGASIFETMATSITQSFAAKLIDEMIPELMNTSDYIDKIGETIWKDVDPRARVHYTGNEIMDAEHPGQTGRIYTADDAMKDITTSFENMDMEGFYEIMEGLFESLYGWIPDFSNTMEMNTDALTKNTDALIGPLDALLNDLNLGDLATGKSWEAIQDAAEGAMNLALKDSSYIPEAVKWARLYLEEGKGASSNYEKTRNLIEAWALAQKESVETGVPSTLEIDINMDNVIIKKLFIDGLKMDADYGLAIREAVANG</sequence>
<gene>
    <name evidence="1" type="ORF">MM415B01326_0014</name>
</gene>